<dbReference type="EC" id="2.7.13.3" evidence="2"/>
<dbReference type="PANTHER" id="PTHR43304:SF1">
    <property type="entry name" value="PAC DOMAIN-CONTAINING PROTEIN"/>
    <property type="match status" value="1"/>
</dbReference>
<evidence type="ECO:0000313" key="8">
    <source>
        <dbReference type="Proteomes" id="UP000647339"/>
    </source>
</evidence>
<keyword evidence="5" id="KW-0418">Kinase</keyword>
<comment type="catalytic activity">
    <reaction evidence="1">
        <text>ATP + protein L-histidine = ADP + protein N-phospho-L-histidine.</text>
        <dbReference type="EC" id="2.7.13.3"/>
    </reaction>
</comment>
<dbReference type="InterPro" id="IPR003661">
    <property type="entry name" value="HisK_dim/P_dom"/>
</dbReference>
<dbReference type="InterPro" id="IPR052162">
    <property type="entry name" value="Sensor_kinase/Photoreceptor"/>
</dbReference>
<gene>
    <name evidence="7" type="ORF">GCM10011339_26750</name>
</gene>
<dbReference type="Gene3D" id="1.10.287.130">
    <property type="match status" value="1"/>
</dbReference>
<dbReference type="InterPro" id="IPR036890">
    <property type="entry name" value="HATPase_C_sf"/>
</dbReference>
<reference evidence="8" key="1">
    <citation type="journal article" date="2019" name="Int. J. Syst. Evol. Microbiol.">
        <title>The Global Catalogue of Microorganisms (GCM) 10K type strain sequencing project: providing services to taxonomists for standard genome sequencing and annotation.</title>
        <authorList>
            <consortium name="The Broad Institute Genomics Platform"/>
            <consortium name="The Broad Institute Genome Sequencing Center for Infectious Disease"/>
            <person name="Wu L."/>
            <person name="Ma J."/>
        </authorList>
    </citation>
    <scope>NUCLEOTIDE SEQUENCE [LARGE SCALE GENOMIC DNA]</scope>
    <source>
        <strain evidence="8">CGMCC 1.15407</strain>
    </source>
</reference>
<dbReference type="RefSeq" id="WP_137402856.1">
    <property type="nucleotide sequence ID" value="NZ_BMIU01000013.1"/>
</dbReference>
<dbReference type="SMART" id="SM00388">
    <property type="entry name" value="HisKA"/>
    <property type="match status" value="1"/>
</dbReference>
<dbReference type="CDD" id="cd00082">
    <property type="entry name" value="HisKA"/>
    <property type="match status" value="1"/>
</dbReference>
<dbReference type="CDD" id="cd00075">
    <property type="entry name" value="HATPase"/>
    <property type="match status" value="1"/>
</dbReference>
<dbReference type="Gene3D" id="3.30.565.10">
    <property type="entry name" value="Histidine kinase-like ATPase, C-terminal domain"/>
    <property type="match status" value="1"/>
</dbReference>
<dbReference type="SMART" id="SM00387">
    <property type="entry name" value="HATPase_c"/>
    <property type="match status" value="1"/>
</dbReference>
<name>A0ABQ1V3E3_9BACT</name>
<evidence type="ECO:0000256" key="3">
    <source>
        <dbReference type="ARBA" id="ARBA00022553"/>
    </source>
</evidence>
<evidence type="ECO:0000313" key="7">
    <source>
        <dbReference type="EMBL" id="GGF36889.1"/>
    </source>
</evidence>
<dbReference type="InterPro" id="IPR005467">
    <property type="entry name" value="His_kinase_dom"/>
</dbReference>
<dbReference type="InterPro" id="IPR004358">
    <property type="entry name" value="Sig_transdc_His_kin-like_C"/>
</dbReference>
<dbReference type="PROSITE" id="PS50109">
    <property type="entry name" value="HIS_KIN"/>
    <property type="match status" value="1"/>
</dbReference>
<proteinExistence type="predicted"/>
<evidence type="ECO:0000256" key="4">
    <source>
        <dbReference type="ARBA" id="ARBA00022679"/>
    </source>
</evidence>
<sequence length="292" mass="32734">MKKNSQHTDNDHDKSMELVQLVSRIASFDFPCRVKTASTDEPLDVLATGLNMLGEEVEKKIGEIAALREANLKLGNFSHTLAHDIKSPLNNTAGILELLDSEIKGGDLSNLDEYIEMLKSLNRNSLEMVNGILEYSKTTVKSSKREKIALKEMCSNIIDGLSFVQPVSISYQIEVPYVHYNATALYQILSNLINNAIKFNDKDKCQLVVSSIQRENDILISVQDNGPGIPEEYRENIYNLFFRLNRDEQPTGTGLGLAIIKTILLENNGRIWTESPAGKGTIFHFTVPLEQY</sequence>
<keyword evidence="3" id="KW-0597">Phosphoprotein</keyword>
<evidence type="ECO:0000256" key="5">
    <source>
        <dbReference type="ARBA" id="ARBA00022777"/>
    </source>
</evidence>
<dbReference type="PANTHER" id="PTHR43304">
    <property type="entry name" value="PHYTOCHROME-LIKE PROTEIN CPH1"/>
    <property type="match status" value="1"/>
</dbReference>
<evidence type="ECO:0000259" key="6">
    <source>
        <dbReference type="PROSITE" id="PS50109"/>
    </source>
</evidence>
<accession>A0ABQ1V3E3</accession>
<keyword evidence="8" id="KW-1185">Reference proteome</keyword>
<dbReference type="EMBL" id="BMIU01000013">
    <property type="protein sequence ID" value="GGF36889.1"/>
    <property type="molecule type" value="Genomic_DNA"/>
</dbReference>
<evidence type="ECO:0000256" key="1">
    <source>
        <dbReference type="ARBA" id="ARBA00000085"/>
    </source>
</evidence>
<protein>
    <recommendedName>
        <fullName evidence="2">histidine kinase</fullName>
        <ecNumber evidence="2">2.7.13.3</ecNumber>
    </recommendedName>
</protein>
<dbReference type="InterPro" id="IPR036097">
    <property type="entry name" value="HisK_dim/P_sf"/>
</dbReference>
<dbReference type="Proteomes" id="UP000647339">
    <property type="component" value="Unassembled WGS sequence"/>
</dbReference>
<dbReference type="InterPro" id="IPR003594">
    <property type="entry name" value="HATPase_dom"/>
</dbReference>
<dbReference type="SUPFAM" id="SSF55874">
    <property type="entry name" value="ATPase domain of HSP90 chaperone/DNA topoisomerase II/histidine kinase"/>
    <property type="match status" value="1"/>
</dbReference>
<keyword evidence="4" id="KW-0808">Transferase</keyword>
<dbReference type="SUPFAM" id="SSF47384">
    <property type="entry name" value="Homodimeric domain of signal transducing histidine kinase"/>
    <property type="match status" value="1"/>
</dbReference>
<dbReference type="Pfam" id="PF00512">
    <property type="entry name" value="HisKA"/>
    <property type="match status" value="1"/>
</dbReference>
<dbReference type="PRINTS" id="PR00344">
    <property type="entry name" value="BCTRLSENSOR"/>
</dbReference>
<evidence type="ECO:0000256" key="2">
    <source>
        <dbReference type="ARBA" id="ARBA00012438"/>
    </source>
</evidence>
<dbReference type="Pfam" id="PF02518">
    <property type="entry name" value="HATPase_c"/>
    <property type="match status" value="1"/>
</dbReference>
<feature type="domain" description="Histidine kinase" evidence="6">
    <location>
        <begin position="80"/>
        <end position="291"/>
    </location>
</feature>
<organism evidence="7 8">
    <name type="scientific">Echinicola rosea</name>
    <dbReference type="NCBI Taxonomy" id="1807691"/>
    <lineage>
        <taxon>Bacteria</taxon>
        <taxon>Pseudomonadati</taxon>
        <taxon>Bacteroidota</taxon>
        <taxon>Cytophagia</taxon>
        <taxon>Cytophagales</taxon>
        <taxon>Cyclobacteriaceae</taxon>
        <taxon>Echinicola</taxon>
    </lineage>
</organism>
<comment type="caution">
    <text evidence="7">The sequence shown here is derived from an EMBL/GenBank/DDBJ whole genome shotgun (WGS) entry which is preliminary data.</text>
</comment>